<reference evidence="2 3" key="1">
    <citation type="submission" date="2018-03" db="EMBL/GenBank/DDBJ databases">
        <title>Genomic Encyclopedia of Type Strains, Phase III (KMG-III): the genomes of soil and plant-associated and newly described type strains.</title>
        <authorList>
            <person name="Whitman W."/>
        </authorList>
    </citation>
    <scope>NUCLEOTIDE SEQUENCE [LARGE SCALE GENOMIC DNA]</scope>
    <source>
        <strain evidence="2 3">CGMCC 1.07653</strain>
    </source>
</reference>
<dbReference type="EMBL" id="PYAV01000004">
    <property type="protein sequence ID" value="PSL48412.1"/>
    <property type="molecule type" value="Genomic_DNA"/>
</dbReference>
<accession>A0A2P8HQD5</accession>
<evidence type="ECO:0000256" key="1">
    <source>
        <dbReference type="SAM" id="SignalP"/>
    </source>
</evidence>
<dbReference type="OrthoDB" id="7054537at2"/>
<dbReference type="SUPFAM" id="SSF50998">
    <property type="entry name" value="Quinoprotein alcohol dehydrogenase-like"/>
    <property type="match status" value="1"/>
</dbReference>
<sequence>MKCVKGSMVLLFAGVVAGSSQAAAEEVAFEQDWKTLIDDRNLVEDADLPGNGEIEHMELFQDEILLTDGVPFGDSFITFVNPENGEVIDNFTVENPYDLLIFNQTVDDYIIFDGEEDSPYDYTLIYSAEGDKVTELKDAQFIDFYGENDQNILVNGGSGLEVRDFNDEVIHSYETEALFEFWSTDQHELNLVLENNMEPAIAEADNNLKPAIIAVDNNLEQQWEISDFPEGFADEPGDIRSIDASLENTAVIQNRENEFVTYDMDTGEFLTRLSDYSLGNGDDVVPMIVFDDRIHFVDESETSNVYVYDENLEYVDHHETEGTEIDLHHMYMEEANYQLISDYENENTKLINLSGEKEWTSEETLKYNRDDLSLAGSTLGDFAYSNFEFNNYENEIYLMGVDQPMTKVHEIDSAYFQWTAPMISSDGDRIFFLTNEEGETHLTGIERSTDDHDITPADHEWTIELSQSVDDHSVTESAIYIEDEAGERIEIDKETADQEILIQPADGVYAAGDYTLYVTDELRSENGTRLNEGAAHEFTVE</sequence>
<keyword evidence="1" id="KW-0732">Signal</keyword>
<feature type="chain" id="PRO_5015142346" description="SbsA Ig-like domain-containing protein" evidence="1">
    <location>
        <begin position="23"/>
        <end position="541"/>
    </location>
</feature>
<name>A0A2P8HQD5_9BACI</name>
<dbReference type="AlphaFoldDB" id="A0A2P8HQD5"/>
<gene>
    <name evidence="2" type="ORF">B0H94_10412</name>
</gene>
<dbReference type="InterPro" id="IPR011047">
    <property type="entry name" value="Quinoprotein_ADH-like_sf"/>
</dbReference>
<organism evidence="2 3">
    <name type="scientific">Salsuginibacillus halophilus</name>
    <dbReference type="NCBI Taxonomy" id="517424"/>
    <lineage>
        <taxon>Bacteria</taxon>
        <taxon>Bacillati</taxon>
        <taxon>Bacillota</taxon>
        <taxon>Bacilli</taxon>
        <taxon>Bacillales</taxon>
        <taxon>Bacillaceae</taxon>
        <taxon>Salsuginibacillus</taxon>
    </lineage>
</organism>
<protein>
    <recommendedName>
        <fullName evidence="4">SbsA Ig-like domain-containing protein</fullName>
    </recommendedName>
</protein>
<dbReference type="RefSeq" id="WP_106587985.1">
    <property type="nucleotide sequence ID" value="NZ_PYAV01000004.1"/>
</dbReference>
<feature type="signal peptide" evidence="1">
    <location>
        <begin position="1"/>
        <end position="22"/>
    </location>
</feature>
<proteinExistence type="predicted"/>
<dbReference type="Proteomes" id="UP000242310">
    <property type="component" value="Unassembled WGS sequence"/>
</dbReference>
<comment type="caution">
    <text evidence="2">The sequence shown here is derived from an EMBL/GenBank/DDBJ whole genome shotgun (WGS) entry which is preliminary data.</text>
</comment>
<keyword evidence="3" id="KW-1185">Reference proteome</keyword>
<evidence type="ECO:0008006" key="4">
    <source>
        <dbReference type="Google" id="ProtNLM"/>
    </source>
</evidence>
<evidence type="ECO:0000313" key="2">
    <source>
        <dbReference type="EMBL" id="PSL48412.1"/>
    </source>
</evidence>
<evidence type="ECO:0000313" key="3">
    <source>
        <dbReference type="Proteomes" id="UP000242310"/>
    </source>
</evidence>